<protein>
    <recommendedName>
        <fullName evidence="3">Aminopeptidase</fullName>
    </recommendedName>
</protein>
<dbReference type="RefSeq" id="WP_255567302.1">
    <property type="nucleotide sequence ID" value="NZ_AP024749.1"/>
</dbReference>
<gene>
    <name evidence="1" type="ORF">KK2020170_17380</name>
</gene>
<evidence type="ECO:0000313" key="2">
    <source>
        <dbReference type="Proteomes" id="UP000825258"/>
    </source>
</evidence>
<evidence type="ECO:0000313" key="1">
    <source>
        <dbReference type="EMBL" id="BCY28870.1"/>
    </source>
</evidence>
<dbReference type="Proteomes" id="UP000825258">
    <property type="component" value="Chromosome"/>
</dbReference>
<reference evidence="1 2" key="1">
    <citation type="submission" date="2021-06" db="EMBL/GenBank/DDBJ databases">
        <title>Whole genome sequences of Flavobacterium sp. KK2020170 and assembly.</title>
        <authorList>
            <person name="Kitahara K."/>
            <person name="Miyoshi S."/>
            <person name="Uesaka K."/>
        </authorList>
    </citation>
    <scope>NUCLEOTIDE SEQUENCE [LARGE SCALE GENOMIC DNA]</scope>
    <source>
        <strain evidence="1 2">KK2020170</strain>
    </source>
</reference>
<accession>A0ABM7S898</accession>
<dbReference type="EMBL" id="AP024749">
    <property type="protein sequence ID" value="BCY28870.1"/>
    <property type="molecule type" value="Genomic_DNA"/>
</dbReference>
<proteinExistence type="predicted"/>
<evidence type="ECO:0008006" key="3">
    <source>
        <dbReference type="Google" id="ProtNLM"/>
    </source>
</evidence>
<keyword evidence="2" id="KW-1185">Reference proteome</keyword>
<name>A0ABM7S898_9FLAO</name>
<organism evidence="1 2">
    <name type="scientific">Flavobacterium okayamense</name>
    <dbReference type="NCBI Taxonomy" id="2830782"/>
    <lineage>
        <taxon>Bacteria</taxon>
        <taxon>Pseudomonadati</taxon>
        <taxon>Bacteroidota</taxon>
        <taxon>Flavobacteriia</taxon>
        <taxon>Flavobacteriales</taxon>
        <taxon>Flavobacteriaceae</taxon>
        <taxon>Flavobacterium</taxon>
    </lineage>
</organism>
<sequence>MKKFLVFLFALICWKSISQHNHTIDAFVDIDAKTIEIFQEIEYYNNSPDTLQKVILYDWNNAFSSKNSALAKRFSDEFIRAFHLAQEKDRGFTKITKCYDENNIALVYDRNLKVDLIELKLNTPILPNESQKINFKYTLKLPNERFTRYGFTNEDKIYLRDWLITPCKYINKGFIAYSNENLDDKTNIPSNYNITITVPNNFYIAASLEIEDLTNNTYRLNGKNAIETDVIISKNKEFTNFKNEFIEVSTSQDPKRLEEYQQAIVIDKITRFINEKLGKSLTTKIIVSQEDYDKQPFYGLNQLPAFLNPYPNEFMYEMKFLKTYLNNYLKANLQLNPRTENWVYDGIQVFVMMQYIDTFYPDMKMAGNIAHWKLLKSYNIINLDFNQQYNYLYMLMARKNLDQEVGAPKNSLVKFNEKIAGKYRSGLNFKFLDSYLGNDIVEKSIQEFITLNSECTSSKYELEYILKKNTQKDIDWFFTTLVNSRDLIDFKFGKVNKTQDSISFTIKNKTKTNVPISFYELKNDSIVYQKWFENIKTDTTIVVPRNNADKITLNYFNEIPEYNLRNNWKSLKGFFFNNRPLKFNFFRDLEEPYYNQIFYVPEFEYNLYDGLAVGVNVNNKSLLNKPFEFSATPFFSPNTQSLVGKASFVFTQNVRDVGELYRIRYIASGNQFHYAPDSKYTKLTPVVQFFFRDKDLRVNKSEFVQLKQLYINREKTDLVQLDQNTENYNVFDAKYGNFQSEGTKHYSLLTNLQVANSFGKFSTEIHYRKLFEDNRQITFRLFAGTFIYRSTNSDFFSFGLDRPSDYMFEQNLLGRSESTGIYSQQYVYAEGGFKSIFENRFANQWMVTTNTAFNVWNWIQVYGDLGMFKNNYSKTQFVYGTGVHLNLVPDYFELFFPVYSSNGFELEDPNYGQRIRFVVTLSPKTLISLFTRRWF</sequence>